<keyword evidence="5" id="KW-1185">Reference proteome</keyword>
<dbReference type="EMBL" id="JARULZ010000005">
    <property type="protein sequence ID" value="MEH0639852.1"/>
    <property type="molecule type" value="Genomic_DNA"/>
</dbReference>
<accession>A0ABU8B1N0</accession>
<name>A0ABU8B1N0_9ACTN</name>
<sequence>MSKKVVWIVGASSGIGEGLAKEYSRRGALVVLSARRVPELERVRSELASPDAALCVPYDVTDFAGAEEVVSGVLAEVGHVDVLINNAGIDYKDWVRNTPLSIYQRVTDINYYGNISLTLALLPSLRPGAQVAVVSSINGLLSDKCSSAYAAAKHALLGFYDALRAEQPELIISVIVPGFVATSITVNSINGGGQTYGERSEASLTGMSVDRFSTRAVDALERHRPLIVIAGPTERLAVRLHRWFPSLFYRIVARAYPEYENNNR</sequence>
<dbReference type="PRINTS" id="PR00081">
    <property type="entry name" value="GDHRDH"/>
</dbReference>
<reference evidence="4" key="1">
    <citation type="submission" date="2023-04" db="EMBL/GenBank/DDBJ databases">
        <title>Genomic diversity of scab-causing Streptomyces spp. in the province of Quebec, Canada.</title>
        <authorList>
            <person name="Biessy A."/>
            <person name="Cadieux M."/>
            <person name="Ciotola M."/>
            <person name="Filion M."/>
        </authorList>
    </citation>
    <scope>NUCLEOTIDE SEQUENCE</scope>
    <source>
        <strain evidence="4">B21-115</strain>
    </source>
</reference>
<dbReference type="PANTHER" id="PTHR44196">
    <property type="entry name" value="DEHYDROGENASE/REDUCTASE SDR FAMILY MEMBER 7B"/>
    <property type="match status" value="1"/>
</dbReference>
<evidence type="ECO:0000313" key="5">
    <source>
        <dbReference type="Proteomes" id="UP001310290"/>
    </source>
</evidence>
<dbReference type="InterPro" id="IPR036291">
    <property type="entry name" value="NAD(P)-bd_dom_sf"/>
</dbReference>
<dbReference type="PROSITE" id="PS00061">
    <property type="entry name" value="ADH_SHORT"/>
    <property type="match status" value="1"/>
</dbReference>
<dbReference type="RefSeq" id="WP_334662160.1">
    <property type="nucleotide sequence ID" value="NZ_JARULZ010000005.1"/>
</dbReference>
<dbReference type="PANTHER" id="PTHR44196:SF1">
    <property type="entry name" value="DEHYDROGENASE_REDUCTASE SDR FAMILY MEMBER 7B"/>
    <property type="match status" value="1"/>
</dbReference>
<dbReference type="InterPro" id="IPR002347">
    <property type="entry name" value="SDR_fam"/>
</dbReference>
<evidence type="ECO:0000256" key="3">
    <source>
        <dbReference type="RuleBase" id="RU000363"/>
    </source>
</evidence>
<keyword evidence="2" id="KW-0560">Oxidoreductase</keyword>
<dbReference type="SUPFAM" id="SSF51735">
    <property type="entry name" value="NAD(P)-binding Rossmann-fold domains"/>
    <property type="match status" value="1"/>
</dbReference>
<dbReference type="InterPro" id="IPR020904">
    <property type="entry name" value="Sc_DH/Rdtase_CS"/>
</dbReference>
<gene>
    <name evidence="4" type="ORF">QBA35_42880</name>
</gene>
<evidence type="ECO:0000256" key="2">
    <source>
        <dbReference type="ARBA" id="ARBA00023002"/>
    </source>
</evidence>
<protein>
    <submittedName>
        <fullName evidence="4">SDR family NAD(P)-dependent oxidoreductase</fullName>
    </submittedName>
</protein>
<proteinExistence type="inferred from homology"/>
<evidence type="ECO:0000256" key="1">
    <source>
        <dbReference type="ARBA" id="ARBA00006484"/>
    </source>
</evidence>
<evidence type="ECO:0000313" key="4">
    <source>
        <dbReference type="EMBL" id="MEH0639852.1"/>
    </source>
</evidence>
<dbReference type="PRINTS" id="PR00080">
    <property type="entry name" value="SDRFAMILY"/>
</dbReference>
<dbReference type="Gene3D" id="3.40.50.720">
    <property type="entry name" value="NAD(P)-binding Rossmann-like Domain"/>
    <property type="match status" value="1"/>
</dbReference>
<comment type="caution">
    <text evidence="4">The sequence shown here is derived from an EMBL/GenBank/DDBJ whole genome shotgun (WGS) entry which is preliminary data.</text>
</comment>
<organism evidence="4 5">
    <name type="scientific">Streptomyces bottropensis</name>
    <dbReference type="NCBI Taxonomy" id="42235"/>
    <lineage>
        <taxon>Bacteria</taxon>
        <taxon>Bacillati</taxon>
        <taxon>Actinomycetota</taxon>
        <taxon>Actinomycetes</taxon>
        <taxon>Kitasatosporales</taxon>
        <taxon>Streptomycetaceae</taxon>
        <taxon>Streptomyces</taxon>
    </lineage>
</organism>
<dbReference type="Proteomes" id="UP001310290">
    <property type="component" value="Unassembled WGS sequence"/>
</dbReference>
<dbReference type="Pfam" id="PF00106">
    <property type="entry name" value="adh_short"/>
    <property type="match status" value="1"/>
</dbReference>
<comment type="similarity">
    <text evidence="1 3">Belongs to the short-chain dehydrogenases/reductases (SDR) family.</text>
</comment>